<keyword evidence="2" id="KW-1185">Reference proteome</keyword>
<protein>
    <submittedName>
        <fullName evidence="1">Uncharacterized protein</fullName>
    </submittedName>
</protein>
<dbReference type="RefSeq" id="YP_007237006.1">
    <property type="nucleotide sequence ID" value="NC_019919.2"/>
</dbReference>
<sequence length="119" mass="14139">MEREFNRYYVIKASHAKEALTKEEQDTLLRLGMKCAKWRSEVGKTPFECLVVEHDWPEYEKVWDMLEKRVDGEDMANSEYNRGWDNAIMHYEREGSVPFLQGITSYCQGWNACANDFMR</sequence>
<dbReference type="OrthoDB" id="16226at10239"/>
<evidence type="ECO:0000313" key="1">
    <source>
        <dbReference type="EMBL" id="CCI88455.1"/>
    </source>
</evidence>
<dbReference type="Proteomes" id="UP000002908">
    <property type="component" value="Segment"/>
</dbReference>
<dbReference type="KEGG" id="vg:14296710"/>
<reference evidence="1" key="1">
    <citation type="submission" date="2016-03" db="EMBL/GenBank/DDBJ databases">
        <title>Genomic, physiological and proteomic characterization of the T5-like bacteriophage phiR2-01 infecting Yersinia enterocolitia.</title>
        <authorList>
            <person name="Pajunen M.I."/>
            <person name="Happonen L.J."/>
            <person name="Jun J.W."/>
            <person name="Malmstrom J."/>
            <person name="Nawaz A."/>
            <person name="Mattinen L."/>
            <person name="Skurnik M."/>
        </authorList>
    </citation>
    <scope>NUCLEOTIDE SEQUENCE</scope>
</reference>
<name>I7KQS5_9CAUD</name>
<organism evidence="1 2">
    <name type="scientific">Yersinia phage phiR2-01</name>
    <dbReference type="NCBI Taxonomy" id="1206557"/>
    <lineage>
        <taxon>Viruses</taxon>
        <taxon>Duplodnaviria</taxon>
        <taxon>Heunggongvirae</taxon>
        <taxon>Uroviricota</taxon>
        <taxon>Caudoviricetes</taxon>
        <taxon>Demerecviridae</taxon>
        <taxon>Markadamsvirinae</taxon>
        <taxon>Epseptimavirus</taxon>
        <taxon>Epseptimavirus R201</taxon>
    </lineage>
</organism>
<evidence type="ECO:0000313" key="2">
    <source>
        <dbReference type="Proteomes" id="UP000002908"/>
    </source>
</evidence>
<dbReference type="EMBL" id="HE956708">
    <property type="protein sequence ID" value="CCI88455.1"/>
    <property type="molecule type" value="Genomic_DNA"/>
</dbReference>
<dbReference type="GeneID" id="14296710"/>
<accession>I7KQS5</accession>
<proteinExistence type="predicted"/>
<gene>
    <name evidence="1" type="primary">g027</name>
    <name evidence="1" type="ORF">BN79_027</name>
</gene>